<dbReference type="EMBL" id="QYCN01000012">
    <property type="protein sequence ID" value="RIY10528.1"/>
    <property type="molecule type" value="Genomic_DNA"/>
</dbReference>
<feature type="region of interest" description="Disordered" evidence="1">
    <location>
        <begin position="1"/>
        <end position="63"/>
    </location>
</feature>
<evidence type="ECO:0000256" key="1">
    <source>
        <dbReference type="SAM" id="MobiDB-lite"/>
    </source>
</evidence>
<comment type="caution">
    <text evidence="2">The sequence shown here is derived from an EMBL/GenBank/DDBJ whole genome shotgun (WGS) entry which is preliminary data.</text>
</comment>
<feature type="compositionally biased region" description="Basic and acidic residues" evidence="1">
    <location>
        <begin position="41"/>
        <end position="55"/>
    </location>
</feature>
<evidence type="ECO:0000313" key="2">
    <source>
        <dbReference type="EMBL" id="RIY10528.1"/>
    </source>
</evidence>
<accession>A0A418QZF4</accession>
<dbReference type="AlphaFoldDB" id="A0A418QZF4"/>
<keyword evidence="3" id="KW-1185">Reference proteome</keyword>
<name>A0A418QZF4_9BACT</name>
<organism evidence="2 3">
    <name type="scientific">Hymenobacter rubripertinctus</name>
    <dbReference type="NCBI Taxonomy" id="2029981"/>
    <lineage>
        <taxon>Bacteria</taxon>
        <taxon>Pseudomonadati</taxon>
        <taxon>Bacteroidota</taxon>
        <taxon>Cytophagia</taxon>
        <taxon>Cytophagales</taxon>
        <taxon>Hymenobacteraceae</taxon>
        <taxon>Hymenobacter</taxon>
    </lineage>
</organism>
<evidence type="ECO:0000313" key="3">
    <source>
        <dbReference type="Proteomes" id="UP000284250"/>
    </source>
</evidence>
<dbReference type="Proteomes" id="UP000284250">
    <property type="component" value="Unassembled WGS sequence"/>
</dbReference>
<sequence length="63" mass="7377">MMERTSRYGTVSTHRNKRSNDKSRAYKRRQKVGLGLNLDLNAKDAQKHRTVDAPKKYKYSKGH</sequence>
<reference evidence="2 3" key="1">
    <citation type="submission" date="2018-09" db="EMBL/GenBank/DDBJ databases">
        <authorList>
            <person name="Zeman M."/>
            <person name="Pardy F."/>
        </authorList>
    </citation>
    <scope>NUCLEOTIDE SEQUENCE [LARGE SCALE GENOMIC DNA]</scope>
    <source>
        <strain evidence="2 3">CCM 8852</strain>
    </source>
</reference>
<gene>
    <name evidence="2" type="ORF">D0T11_10040</name>
</gene>
<reference evidence="2 3" key="2">
    <citation type="submission" date="2019-01" db="EMBL/GenBank/DDBJ databases">
        <title>Hymenobacter humicola sp. nov., isolated from soils in Antarctica.</title>
        <authorList>
            <person name="Sedlacek I."/>
            <person name="Holochova P."/>
            <person name="Kralova S."/>
            <person name="Pantucek R."/>
            <person name="Stankova E."/>
            <person name="Vrbovska V."/>
            <person name="Kristofova L."/>
            <person name="Svec P."/>
            <person name="Busse H.-J."/>
        </authorList>
    </citation>
    <scope>NUCLEOTIDE SEQUENCE [LARGE SCALE GENOMIC DNA]</scope>
    <source>
        <strain evidence="2 3">CCM 8852</strain>
    </source>
</reference>
<protein>
    <submittedName>
        <fullName evidence="2">Uncharacterized protein</fullName>
    </submittedName>
</protein>
<proteinExistence type="predicted"/>